<dbReference type="InterPro" id="IPR009057">
    <property type="entry name" value="Homeodomain-like_sf"/>
</dbReference>
<proteinExistence type="predicted"/>
<dbReference type="STRING" id="38772.ENSGAGP00000004241"/>
<sequence length="130" mass="14154">MVPKCKAPTSSGAQPKKQRCIPTLEEKLVVLNLLRDGMSIANVAHKYSRNESSIHAIKIRETEIRQVVASSVPVTAKVTTPGFKAAKDSVTVLLCGNVAGHLIKPSLLYRAANPRALKGKNKNLLPVFWQ</sequence>
<protein>
    <recommendedName>
        <fullName evidence="3">HTH psq-type domain-containing protein</fullName>
    </recommendedName>
</protein>
<reference evidence="2" key="1">
    <citation type="journal article" date="2017" name="PLoS ONE">
        <title>The Agassiz's desert tortoise genome provides a resource for the conservation of a threatened species.</title>
        <authorList>
            <person name="Tollis M."/>
            <person name="DeNardo D.F."/>
            <person name="Cornelius J.A."/>
            <person name="Dolby G.A."/>
            <person name="Edwards T."/>
            <person name="Henen B.T."/>
            <person name="Karl A.E."/>
            <person name="Murphy R.W."/>
            <person name="Kusumi K."/>
        </authorList>
    </citation>
    <scope>NUCLEOTIDE SEQUENCE [LARGE SCALE GENOMIC DNA]</scope>
</reference>
<reference evidence="1" key="2">
    <citation type="submission" date="2025-08" db="UniProtKB">
        <authorList>
            <consortium name="Ensembl"/>
        </authorList>
    </citation>
    <scope>IDENTIFICATION</scope>
</reference>
<dbReference type="SUPFAM" id="SSF46689">
    <property type="entry name" value="Homeodomain-like"/>
    <property type="match status" value="1"/>
</dbReference>
<name>A0A452GRA7_9SAUR</name>
<reference evidence="1" key="3">
    <citation type="submission" date="2025-09" db="UniProtKB">
        <authorList>
            <consortium name="Ensembl"/>
        </authorList>
    </citation>
    <scope>IDENTIFICATION</scope>
</reference>
<dbReference type="AlphaFoldDB" id="A0A452GRA7"/>
<accession>A0A452GRA7</accession>
<evidence type="ECO:0000313" key="2">
    <source>
        <dbReference type="Proteomes" id="UP000291020"/>
    </source>
</evidence>
<evidence type="ECO:0000313" key="1">
    <source>
        <dbReference type="Ensembl" id="ENSGAGP00000004241.1"/>
    </source>
</evidence>
<dbReference type="Ensembl" id="ENSGAGT00000004978.1">
    <property type="protein sequence ID" value="ENSGAGP00000004241.1"/>
    <property type="gene ID" value="ENSGAGG00000003520.1"/>
</dbReference>
<dbReference type="Proteomes" id="UP000291020">
    <property type="component" value="Unassembled WGS sequence"/>
</dbReference>
<evidence type="ECO:0008006" key="3">
    <source>
        <dbReference type="Google" id="ProtNLM"/>
    </source>
</evidence>
<organism evidence="1 2">
    <name type="scientific">Gopherus agassizii</name>
    <name type="common">Agassiz's desert tortoise</name>
    <dbReference type="NCBI Taxonomy" id="38772"/>
    <lineage>
        <taxon>Eukaryota</taxon>
        <taxon>Metazoa</taxon>
        <taxon>Chordata</taxon>
        <taxon>Craniata</taxon>
        <taxon>Vertebrata</taxon>
        <taxon>Euteleostomi</taxon>
        <taxon>Archelosauria</taxon>
        <taxon>Testudinata</taxon>
        <taxon>Testudines</taxon>
        <taxon>Cryptodira</taxon>
        <taxon>Durocryptodira</taxon>
        <taxon>Testudinoidea</taxon>
        <taxon>Testudinidae</taxon>
        <taxon>Gopherus</taxon>
    </lineage>
</organism>
<keyword evidence="2" id="KW-1185">Reference proteome</keyword>